<dbReference type="InterPro" id="IPR019734">
    <property type="entry name" value="TPR_rpt"/>
</dbReference>
<keyword evidence="1 2" id="KW-0802">TPR repeat</keyword>
<dbReference type="Proteomes" id="UP001055712">
    <property type="component" value="Unassembled WGS sequence"/>
</dbReference>
<keyword evidence="4" id="KW-1185">Reference proteome</keyword>
<dbReference type="SUPFAM" id="SSF48452">
    <property type="entry name" value="TPR-like"/>
    <property type="match status" value="1"/>
</dbReference>
<dbReference type="InterPro" id="IPR011990">
    <property type="entry name" value="TPR-like_helical_dom_sf"/>
</dbReference>
<dbReference type="PROSITE" id="PS50005">
    <property type="entry name" value="TPR"/>
    <property type="match status" value="1"/>
</dbReference>
<comment type="caution">
    <text evidence="3">The sequence shown here is derived from an EMBL/GenBank/DDBJ whole genome shotgun (WGS) entry which is preliminary data.</text>
</comment>
<dbReference type="PANTHER" id="PTHR46423:SF1">
    <property type="entry name" value="RNA POLYMERASE II-ASSOCIATED PROTEIN 3"/>
    <property type="match status" value="1"/>
</dbReference>
<dbReference type="AlphaFoldDB" id="A0A9D4TJI7"/>
<sequence length="366" mass="39092">MGGKKFRFVYIPADLSEPLQQWELEMTPGKEVECLIDRVKEHFASTGPKKTAAQIKAQQAELMGKLPAGTNIDSKVLDVATSLSMVENISLLSNAKDNGFTGVNLYVDDEGSIRGLPRNMRASEIAHCCGKPLEVKGDAFLARVRDDGDDFERLDLLLSEVSSAADWVQAARRQNERKRQSESGEALLERIRGERDTAAAAAVGAMAAAGGGAPGGGSAGASGELRELTPAEAAKDDGNKAFKRGDWREAAEHYTRALEQEPKMVAALNNRAMARLKLQQWEDAVTDCSAVLALEPRNVKALLRRATAAQALGQGAAAAADWRAVLAAEPRNREAAAGLAQAEAAAVGDVHEQQDLSSHSQHACNN</sequence>
<dbReference type="InterPro" id="IPR051966">
    <property type="entry name" value="RPAP3"/>
</dbReference>
<evidence type="ECO:0000313" key="3">
    <source>
        <dbReference type="EMBL" id="KAI3427223.1"/>
    </source>
</evidence>
<organism evidence="3 4">
    <name type="scientific">Chlorella vulgaris</name>
    <name type="common">Green alga</name>
    <dbReference type="NCBI Taxonomy" id="3077"/>
    <lineage>
        <taxon>Eukaryota</taxon>
        <taxon>Viridiplantae</taxon>
        <taxon>Chlorophyta</taxon>
        <taxon>core chlorophytes</taxon>
        <taxon>Trebouxiophyceae</taxon>
        <taxon>Chlorellales</taxon>
        <taxon>Chlorellaceae</taxon>
        <taxon>Chlorella clade</taxon>
        <taxon>Chlorella</taxon>
    </lineage>
</organism>
<proteinExistence type="predicted"/>
<name>A0A9D4TJI7_CHLVU</name>
<evidence type="ECO:0000256" key="2">
    <source>
        <dbReference type="PROSITE-ProRule" id="PRU00339"/>
    </source>
</evidence>
<gene>
    <name evidence="3" type="ORF">D9Q98_007158</name>
</gene>
<evidence type="ECO:0000313" key="4">
    <source>
        <dbReference type="Proteomes" id="UP001055712"/>
    </source>
</evidence>
<dbReference type="Gene3D" id="1.25.40.10">
    <property type="entry name" value="Tetratricopeptide repeat domain"/>
    <property type="match status" value="1"/>
</dbReference>
<dbReference type="OrthoDB" id="245563at2759"/>
<evidence type="ECO:0000256" key="1">
    <source>
        <dbReference type="ARBA" id="ARBA00022803"/>
    </source>
</evidence>
<protein>
    <submittedName>
        <fullName evidence="3">Uncharacterized protein</fullName>
    </submittedName>
</protein>
<reference evidence="3" key="2">
    <citation type="submission" date="2020-11" db="EMBL/GenBank/DDBJ databases">
        <authorList>
            <person name="Cecchin M."/>
            <person name="Marcolungo L."/>
            <person name="Rossato M."/>
            <person name="Girolomoni L."/>
            <person name="Cosentino E."/>
            <person name="Cuine S."/>
            <person name="Li-Beisson Y."/>
            <person name="Delledonne M."/>
            <person name="Ballottari M."/>
        </authorList>
    </citation>
    <scope>NUCLEOTIDE SEQUENCE</scope>
    <source>
        <strain evidence="3">211/11P</strain>
        <tissue evidence="3">Whole cell</tissue>
    </source>
</reference>
<dbReference type="EMBL" id="SIDB01000010">
    <property type="protein sequence ID" value="KAI3427223.1"/>
    <property type="molecule type" value="Genomic_DNA"/>
</dbReference>
<feature type="repeat" description="TPR" evidence="2">
    <location>
        <begin position="231"/>
        <end position="264"/>
    </location>
</feature>
<reference evidence="3" key="1">
    <citation type="journal article" date="2019" name="Plant J.">
        <title>Chlorella vulgaris genome assembly and annotation reveals the molecular basis for metabolic acclimation to high light conditions.</title>
        <authorList>
            <person name="Cecchin M."/>
            <person name="Marcolungo L."/>
            <person name="Rossato M."/>
            <person name="Girolomoni L."/>
            <person name="Cosentino E."/>
            <person name="Cuine S."/>
            <person name="Li-Beisson Y."/>
            <person name="Delledonne M."/>
            <person name="Ballottari M."/>
        </authorList>
    </citation>
    <scope>NUCLEOTIDE SEQUENCE</scope>
    <source>
        <strain evidence="3">211/11P</strain>
    </source>
</reference>
<accession>A0A9D4TJI7</accession>
<dbReference type="GO" id="GO:0101031">
    <property type="term" value="C:protein folding chaperone complex"/>
    <property type="evidence" value="ECO:0007669"/>
    <property type="project" value="TreeGrafter"/>
</dbReference>
<dbReference type="PANTHER" id="PTHR46423">
    <property type="entry name" value="RNA POLYMERASE II-ASSOCIATED PROTEIN 3"/>
    <property type="match status" value="1"/>
</dbReference>
<dbReference type="Pfam" id="PF13432">
    <property type="entry name" value="TPR_16"/>
    <property type="match status" value="1"/>
</dbReference>
<dbReference type="SMART" id="SM00028">
    <property type="entry name" value="TPR"/>
    <property type="match status" value="3"/>
</dbReference>